<dbReference type="PANTHER" id="PTHR36847:SF1">
    <property type="entry name" value="AMIDOLIGASE ENZYME"/>
    <property type="match status" value="1"/>
</dbReference>
<dbReference type="EMBL" id="LKCW01000108">
    <property type="protein sequence ID" value="KPM39424.1"/>
    <property type="molecule type" value="Genomic_DNA"/>
</dbReference>
<dbReference type="STRING" id="78410.A0A0P7ANQ0"/>
<dbReference type="AlphaFoldDB" id="A0A0P7ANQ0"/>
<protein>
    <recommendedName>
        <fullName evidence="3">Amidoligase enzyme</fullName>
    </recommendedName>
</protein>
<comment type="caution">
    <text evidence="1">The sequence shown here is derived from an EMBL/GenBank/DDBJ whole genome shotgun (WGS) entry which is preliminary data.</text>
</comment>
<gene>
    <name evidence="1" type="ORF">AK830_g7163</name>
</gene>
<evidence type="ECO:0008006" key="3">
    <source>
        <dbReference type="Google" id="ProtNLM"/>
    </source>
</evidence>
<proteinExistence type="predicted"/>
<accession>A0A0P7ANQ0</accession>
<dbReference type="InterPro" id="IPR022025">
    <property type="entry name" value="Amidoligase_2"/>
</dbReference>
<name>A0A0P7ANQ0_9HYPO</name>
<reference evidence="1 2" key="1">
    <citation type="submission" date="2015-09" db="EMBL/GenBank/DDBJ databases">
        <title>Draft genome of a European isolate of the apple canker pathogen Neonectria ditissima.</title>
        <authorList>
            <person name="Gomez-Cortecero A."/>
            <person name="Harrison R.J."/>
            <person name="Armitage A.D."/>
        </authorList>
    </citation>
    <scope>NUCLEOTIDE SEQUENCE [LARGE SCALE GENOMIC DNA]</scope>
    <source>
        <strain evidence="1 2">R09/05</strain>
    </source>
</reference>
<sequence>MPHRHRGIFLFGFELELILEPRPDAPIKRWEDFTQELSNLLSHNSIQNQILRDGTSPNYKKWTITSDGSIKQNRGKQWDLELISVIHGKHDDWKKAQNALWPALQSRFSIMPSDRCGTHVHVSCKRKNGWGLKGLQRVAKAVVYYERCIDSLMPEHRLRNRFCKNNRYNPALWNKSMKEIFEAIDAYEGPKGHSKLAGLISPDRCYRWNFSSMTKSNPNSRTIEFRQPPGCTTVDEAVLWPQFALKFISSAFSNSFLNDPDFGEAHNPPMDEFRQFLRKGSSLTYNLDESAIDQLFHNKDKLEEGMYEEDSLTSEDDSYVLLRERIGDAADFMLQTATAELPPDELLEDGD</sequence>
<dbReference type="PANTHER" id="PTHR36847">
    <property type="entry name" value="AMIDOLIGASE ENZYME"/>
    <property type="match status" value="1"/>
</dbReference>
<dbReference type="Pfam" id="PF12224">
    <property type="entry name" value="Amidoligase_2"/>
    <property type="match status" value="1"/>
</dbReference>
<evidence type="ECO:0000313" key="2">
    <source>
        <dbReference type="Proteomes" id="UP000050424"/>
    </source>
</evidence>
<organism evidence="1 2">
    <name type="scientific">Neonectria ditissima</name>
    <dbReference type="NCBI Taxonomy" id="78410"/>
    <lineage>
        <taxon>Eukaryota</taxon>
        <taxon>Fungi</taxon>
        <taxon>Dikarya</taxon>
        <taxon>Ascomycota</taxon>
        <taxon>Pezizomycotina</taxon>
        <taxon>Sordariomycetes</taxon>
        <taxon>Hypocreomycetidae</taxon>
        <taxon>Hypocreales</taxon>
        <taxon>Nectriaceae</taxon>
        <taxon>Neonectria</taxon>
    </lineage>
</organism>
<keyword evidence="2" id="KW-1185">Reference proteome</keyword>
<evidence type="ECO:0000313" key="1">
    <source>
        <dbReference type="EMBL" id="KPM39424.1"/>
    </source>
</evidence>
<dbReference type="OrthoDB" id="5291055at2759"/>
<dbReference type="Proteomes" id="UP000050424">
    <property type="component" value="Unassembled WGS sequence"/>
</dbReference>